<protein>
    <recommendedName>
        <fullName evidence="4">Lipocalin-like protein</fullName>
    </recommendedName>
</protein>
<evidence type="ECO:0008006" key="4">
    <source>
        <dbReference type="Google" id="ProtNLM"/>
    </source>
</evidence>
<name>A0A543E9K5_9FLAO</name>
<proteinExistence type="predicted"/>
<feature type="chain" id="PRO_5021958056" description="Lipocalin-like protein" evidence="1">
    <location>
        <begin position="22"/>
        <end position="152"/>
    </location>
</feature>
<accession>A0A543E9K5</accession>
<keyword evidence="3" id="KW-1185">Reference proteome</keyword>
<keyword evidence="1" id="KW-0732">Signal</keyword>
<dbReference type="AlphaFoldDB" id="A0A543E9K5"/>
<dbReference type="EMBL" id="VFPD01000003">
    <property type="protein sequence ID" value="TQM18284.1"/>
    <property type="molecule type" value="Genomic_DNA"/>
</dbReference>
<evidence type="ECO:0000256" key="1">
    <source>
        <dbReference type="SAM" id="SignalP"/>
    </source>
</evidence>
<dbReference type="Proteomes" id="UP000316437">
    <property type="component" value="Unassembled WGS sequence"/>
</dbReference>
<organism evidence="2 3">
    <name type="scientific">Chryseobacterium aquifrigidense</name>
    <dbReference type="NCBI Taxonomy" id="558021"/>
    <lineage>
        <taxon>Bacteria</taxon>
        <taxon>Pseudomonadati</taxon>
        <taxon>Bacteroidota</taxon>
        <taxon>Flavobacteriia</taxon>
        <taxon>Flavobacteriales</taxon>
        <taxon>Weeksellaceae</taxon>
        <taxon>Chryseobacterium group</taxon>
        <taxon>Chryseobacterium</taxon>
    </lineage>
</organism>
<evidence type="ECO:0000313" key="2">
    <source>
        <dbReference type="EMBL" id="TQM18284.1"/>
    </source>
</evidence>
<reference evidence="2 3" key="1">
    <citation type="submission" date="2019-06" db="EMBL/GenBank/DDBJ databases">
        <title>Sorghum-associated microbial communities from plants grown in Nebraska, USA.</title>
        <authorList>
            <person name="Schachtman D."/>
        </authorList>
    </citation>
    <scope>NUCLEOTIDE SEQUENCE [LARGE SCALE GENOMIC DNA]</scope>
    <source>
        <strain evidence="2 3">110</strain>
    </source>
</reference>
<gene>
    <name evidence="2" type="ORF">FB551_4065</name>
</gene>
<sequence length="152" mass="17269">MKKIFILWIALCLLTFNSCSSNDNENTETPIVTNKNIPAELIGSWKINHIFEASDPNYDCGNFFGAYVKVKTDNTIEYYDGNKNYDKKHIMPVEQVSGTLLENGTQIIMSAYQGKQQIICKKSSKYTGEVEFKILYPSESPYTNMILSGIKQ</sequence>
<feature type="signal peptide" evidence="1">
    <location>
        <begin position="1"/>
        <end position="21"/>
    </location>
</feature>
<dbReference type="RefSeq" id="WP_142018646.1">
    <property type="nucleotide sequence ID" value="NZ_VFPD01000003.1"/>
</dbReference>
<comment type="caution">
    <text evidence="2">The sequence shown here is derived from an EMBL/GenBank/DDBJ whole genome shotgun (WGS) entry which is preliminary data.</text>
</comment>
<evidence type="ECO:0000313" key="3">
    <source>
        <dbReference type="Proteomes" id="UP000316437"/>
    </source>
</evidence>